<keyword evidence="3" id="KW-0238">DNA-binding</keyword>
<dbReference type="GO" id="GO:0003700">
    <property type="term" value="F:DNA-binding transcription factor activity"/>
    <property type="evidence" value="ECO:0007669"/>
    <property type="project" value="InterPro"/>
</dbReference>
<dbReference type="Pfam" id="PF00126">
    <property type="entry name" value="HTH_1"/>
    <property type="match status" value="1"/>
</dbReference>
<dbReference type="InterPro" id="IPR005119">
    <property type="entry name" value="LysR_subst-bd"/>
</dbReference>
<comment type="caution">
    <text evidence="6">The sequence shown here is derived from an EMBL/GenBank/DDBJ whole genome shotgun (WGS) entry which is preliminary data.</text>
</comment>
<evidence type="ECO:0000313" key="7">
    <source>
        <dbReference type="Proteomes" id="UP000307507"/>
    </source>
</evidence>
<dbReference type="AlphaFoldDB" id="A0A4S4A2P2"/>
<name>A0A4S4A2P2_9FLAO</name>
<dbReference type="PRINTS" id="PR00039">
    <property type="entry name" value="HTHLYSR"/>
</dbReference>
<dbReference type="OrthoDB" id="9785745at2"/>
<dbReference type="InterPro" id="IPR000847">
    <property type="entry name" value="LysR_HTH_N"/>
</dbReference>
<dbReference type="InterPro" id="IPR036390">
    <property type="entry name" value="WH_DNA-bd_sf"/>
</dbReference>
<evidence type="ECO:0000256" key="3">
    <source>
        <dbReference type="ARBA" id="ARBA00023125"/>
    </source>
</evidence>
<dbReference type="Pfam" id="PF03466">
    <property type="entry name" value="LysR_substrate"/>
    <property type="match status" value="1"/>
</dbReference>
<dbReference type="Gene3D" id="1.10.10.10">
    <property type="entry name" value="Winged helix-like DNA-binding domain superfamily/Winged helix DNA-binding domain"/>
    <property type="match status" value="1"/>
</dbReference>
<dbReference type="PANTHER" id="PTHR30126:SF39">
    <property type="entry name" value="HTH-TYPE TRANSCRIPTIONAL REGULATOR CYSL"/>
    <property type="match status" value="1"/>
</dbReference>
<evidence type="ECO:0000256" key="1">
    <source>
        <dbReference type="ARBA" id="ARBA00009437"/>
    </source>
</evidence>
<evidence type="ECO:0000256" key="2">
    <source>
        <dbReference type="ARBA" id="ARBA00023015"/>
    </source>
</evidence>
<dbReference type="Proteomes" id="UP000307507">
    <property type="component" value="Unassembled WGS sequence"/>
</dbReference>
<organism evidence="6 7">
    <name type="scientific">Flavobacterium supellecticarium</name>
    <dbReference type="NCBI Taxonomy" id="2565924"/>
    <lineage>
        <taxon>Bacteria</taxon>
        <taxon>Pseudomonadati</taxon>
        <taxon>Bacteroidota</taxon>
        <taxon>Flavobacteriia</taxon>
        <taxon>Flavobacteriales</taxon>
        <taxon>Flavobacteriaceae</taxon>
        <taxon>Flavobacterium</taxon>
    </lineage>
</organism>
<dbReference type="GO" id="GO:0000976">
    <property type="term" value="F:transcription cis-regulatory region binding"/>
    <property type="evidence" value="ECO:0007669"/>
    <property type="project" value="TreeGrafter"/>
</dbReference>
<evidence type="ECO:0000256" key="4">
    <source>
        <dbReference type="ARBA" id="ARBA00023163"/>
    </source>
</evidence>
<dbReference type="PROSITE" id="PS50931">
    <property type="entry name" value="HTH_LYSR"/>
    <property type="match status" value="1"/>
</dbReference>
<feature type="domain" description="HTH lysR-type" evidence="5">
    <location>
        <begin position="1"/>
        <end position="58"/>
    </location>
</feature>
<keyword evidence="7" id="KW-1185">Reference proteome</keyword>
<protein>
    <submittedName>
        <fullName evidence="6">LysR family transcriptional regulator</fullName>
    </submittedName>
</protein>
<dbReference type="Gene3D" id="3.40.190.290">
    <property type="match status" value="1"/>
</dbReference>
<evidence type="ECO:0000259" key="5">
    <source>
        <dbReference type="PROSITE" id="PS50931"/>
    </source>
</evidence>
<keyword evidence="2" id="KW-0805">Transcription regulation</keyword>
<dbReference type="SUPFAM" id="SSF53850">
    <property type="entry name" value="Periplasmic binding protein-like II"/>
    <property type="match status" value="1"/>
</dbReference>
<dbReference type="SUPFAM" id="SSF46785">
    <property type="entry name" value="Winged helix' DNA-binding domain"/>
    <property type="match status" value="1"/>
</dbReference>
<accession>A0A4S4A2P2</accession>
<reference evidence="6 7" key="1">
    <citation type="submission" date="2019-04" db="EMBL/GenBank/DDBJ databases">
        <title>Flavobacterium sp. nov. isolated from construction timber.</title>
        <authorList>
            <person name="Lin S.-Y."/>
            <person name="Chang C.-T."/>
            <person name="Young C.-C."/>
        </authorList>
    </citation>
    <scope>NUCLEOTIDE SEQUENCE [LARGE SCALE GENOMIC DNA]</scope>
    <source>
        <strain evidence="6 7">CC-CTC003</strain>
    </source>
</reference>
<proteinExistence type="inferred from homology"/>
<gene>
    <name evidence="6" type="ORF">E6C50_00115</name>
</gene>
<keyword evidence="4" id="KW-0804">Transcription</keyword>
<comment type="similarity">
    <text evidence="1">Belongs to the LysR transcriptional regulatory family.</text>
</comment>
<dbReference type="EMBL" id="SSNZ01000001">
    <property type="protein sequence ID" value="THF52654.1"/>
    <property type="molecule type" value="Genomic_DNA"/>
</dbReference>
<dbReference type="FunFam" id="1.10.10.10:FF:000001">
    <property type="entry name" value="LysR family transcriptional regulator"/>
    <property type="match status" value="1"/>
</dbReference>
<dbReference type="RefSeq" id="WP_136401179.1">
    <property type="nucleotide sequence ID" value="NZ_SSNZ01000001.1"/>
</dbReference>
<dbReference type="InterPro" id="IPR036388">
    <property type="entry name" value="WH-like_DNA-bd_sf"/>
</dbReference>
<sequence>MSDIRLKVFYTVASHLSFTKAADVLCITQPAVTKNIKELETELDIRLFERRGNKITLTEAGEILYRHAESIFEIYRKIQYDLGLLKEKQAGELLLGASTTLSHYILPPILANFYKHFPDIRISLLDANTEKIEEAVLQKKVVLGIVEGKSKNKDLKYVPFLKDEIVAVVHTSQELANKDRISKAEFLGIPLVLRENGSGSLEIIAHELHKHDISLNELNLIMQLGSTESIKSFLANSNCMALLSISAVSKEIVEGQFKIIDIDDIDIKRVFYFTHLQGQLEKIPEMFLRFAQNSITKSYNI</sequence>
<evidence type="ECO:0000313" key="6">
    <source>
        <dbReference type="EMBL" id="THF52654.1"/>
    </source>
</evidence>
<dbReference type="PANTHER" id="PTHR30126">
    <property type="entry name" value="HTH-TYPE TRANSCRIPTIONAL REGULATOR"/>
    <property type="match status" value="1"/>
</dbReference>